<dbReference type="InterPro" id="IPR020056">
    <property type="entry name" value="Rbsml_bL25/Gln-tRNA_synth_N"/>
</dbReference>
<sequence>MILPKKQSRRGFFTGLHNLHLNPVELDDWIGDLNPHSKVVIPEAYAVTSLRDAAVGDRFQFERLGYFVVDKDSTSEKLVFDTLRDSYGKGGRRSAAIFGGDLGRAPLELNSRTYVAVFPLGQSSSYCIIIVCFDTKDLGPGLPIFHQNQRNHT</sequence>
<comment type="caution">
    <text evidence="3">The sequence shown here is derived from an EMBL/GenBank/DDBJ whole genome shotgun (WGS) entry which is preliminary data.</text>
</comment>
<dbReference type="Pfam" id="PF20974">
    <property type="entry name" value="tRNA-synt_1c_C2"/>
    <property type="match status" value="1"/>
</dbReference>
<reference evidence="3 4" key="1">
    <citation type="submission" date="2024-02" db="EMBL/GenBank/DDBJ databases">
        <authorList>
            <person name="Vignale AGUSTIN F."/>
            <person name="Sosa J E."/>
            <person name="Modenutti C."/>
        </authorList>
    </citation>
    <scope>NUCLEOTIDE SEQUENCE [LARGE SCALE GENOMIC DNA]</scope>
</reference>
<evidence type="ECO:0000259" key="2">
    <source>
        <dbReference type="Pfam" id="PF20974"/>
    </source>
</evidence>
<dbReference type="GO" id="GO:0006412">
    <property type="term" value="P:translation"/>
    <property type="evidence" value="ECO:0007669"/>
    <property type="project" value="UniProtKB-KW"/>
</dbReference>
<dbReference type="SUPFAM" id="SSF50715">
    <property type="entry name" value="Ribosomal protein L25-like"/>
    <property type="match status" value="1"/>
</dbReference>
<evidence type="ECO:0000313" key="3">
    <source>
        <dbReference type="EMBL" id="CAK9149316.1"/>
    </source>
</evidence>
<proteinExistence type="predicted"/>
<organism evidence="3 4">
    <name type="scientific">Ilex paraguariensis</name>
    <name type="common">yerba mate</name>
    <dbReference type="NCBI Taxonomy" id="185542"/>
    <lineage>
        <taxon>Eukaryota</taxon>
        <taxon>Viridiplantae</taxon>
        <taxon>Streptophyta</taxon>
        <taxon>Embryophyta</taxon>
        <taxon>Tracheophyta</taxon>
        <taxon>Spermatophyta</taxon>
        <taxon>Magnoliopsida</taxon>
        <taxon>eudicotyledons</taxon>
        <taxon>Gunneridae</taxon>
        <taxon>Pentapetalae</taxon>
        <taxon>asterids</taxon>
        <taxon>campanulids</taxon>
        <taxon>Aquifoliales</taxon>
        <taxon>Aquifoliaceae</taxon>
        <taxon>Ilex</taxon>
    </lineage>
</organism>
<gene>
    <name evidence="3" type="ORF">ILEXP_LOCUS17356</name>
</gene>
<dbReference type="EMBL" id="CAUOFW020001859">
    <property type="protein sequence ID" value="CAK9149316.1"/>
    <property type="molecule type" value="Genomic_DNA"/>
</dbReference>
<feature type="domain" description="tRNA synthetases class I (E and Q) anti-codon binding" evidence="2">
    <location>
        <begin position="22"/>
        <end position="70"/>
    </location>
</feature>
<evidence type="ECO:0000256" key="1">
    <source>
        <dbReference type="ARBA" id="ARBA00022917"/>
    </source>
</evidence>
<dbReference type="InterPro" id="IPR011035">
    <property type="entry name" value="Ribosomal_bL25/Gln-tRNA_synth"/>
</dbReference>
<keyword evidence="1" id="KW-0648">Protein biosynthesis</keyword>
<accession>A0ABC8RWG4</accession>
<keyword evidence="4" id="KW-1185">Reference proteome</keyword>
<dbReference type="Proteomes" id="UP001642360">
    <property type="component" value="Unassembled WGS sequence"/>
</dbReference>
<dbReference type="Gene3D" id="2.40.240.10">
    <property type="entry name" value="Ribosomal Protein L25, Chain P"/>
    <property type="match status" value="1"/>
</dbReference>
<dbReference type="AlphaFoldDB" id="A0ABC8RWG4"/>
<dbReference type="InterPro" id="IPR049437">
    <property type="entry name" value="tRNA-synt_1c_C2"/>
</dbReference>
<evidence type="ECO:0000313" key="4">
    <source>
        <dbReference type="Proteomes" id="UP001642360"/>
    </source>
</evidence>
<protein>
    <recommendedName>
        <fullName evidence="2">tRNA synthetases class I (E and Q) anti-codon binding domain-containing protein</fullName>
    </recommendedName>
</protein>
<name>A0ABC8RWG4_9AQUA</name>